<reference evidence="2 3" key="1">
    <citation type="submission" date="2018-10" db="EMBL/GenBank/DDBJ databases">
        <title>Draft Genome Sequence of Bacteroides sp. KCTC 15687.</title>
        <authorList>
            <person name="Yu S.Y."/>
            <person name="Kim J.S."/>
            <person name="Oh B.S."/>
            <person name="Park S.H."/>
            <person name="Kang S.W."/>
            <person name="Park J.E."/>
            <person name="Choi S.H."/>
            <person name="Han K.I."/>
            <person name="Lee K.C."/>
            <person name="Eom M.K."/>
            <person name="Suh M.K."/>
            <person name="Lee D.H."/>
            <person name="Yoon H."/>
            <person name="Kim B."/>
            <person name="Yang S.J."/>
            <person name="Lee J.S."/>
            <person name="Lee J.H."/>
        </authorList>
    </citation>
    <scope>NUCLEOTIDE SEQUENCE [LARGE SCALE GENOMIC DNA]</scope>
    <source>
        <strain evidence="2 3">KCTC 15687</strain>
    </source>
</reference>
<feature type="signal peptide" evidence="1">
    <location>
        <begin position="1"/>
        <end position="22"/>
    </location>
</feature>
<dbReference type="AlphaFoldDB" id="A0A401LRQ9"/>
<comment type="caution">
    <text evidence="2">The sequence shown here is derived from an EMBL/GenBank/DDBJ whole genome shotgun (WGS) entry which is preliminary data.</text>
</comment>
<evidence type="ECO:0000313" key="3">
    <source>
        <dbReference type="Proteomes" id="UP000288079"/>
    </source>
</evidence>
<keyword evidence="3" id="KW-1185">Reference proteome</keyword>
<protein>
    <recommendedName>
        <fullName evidence="4">Fimbrillin family protein</fullName>
    </recommendedName>
</protein>
<dbReference type="Gene3D" id="2.60.40.3740">
    <property type="match status" value="1"/>
</dbReference>
<keyword evidence="1" id="KW-0732">Signal</keyword>
<dbReference type="PROSITE" id="PS51257">
    <property type="entry name" value="PROKAR_LIPOPROTEIN"/>
    <property type="match status" value="1"/>
</dbReference>
<gene>
    <name evidence="2" type="ORF">KGMB02408_11290</name>
</gene>
<organism evidence="2 3">
    <name type="scientific">Bacteroides faecalis</name>
    <dbReference type="NCBI Taxonomy" id="2447885"/>
    <lineage>
        <taxon>Bacteria</taxon>
        <taxon>Pseudomonadati</taxon>
        <taxon>Bacteroidota</taxon>
        <taxon>Bacteroidia</taxon>
        <taxon>Bacteroidales</taxon>
        <taxon>Bacteroidaceae</taxon>
        <taxon>Bacteroides</taxon>
    </lineage>
</organism>
<accession>A0A401LRQ9</accession>
<feature type="chain" id="PRO_5019231577" description="Fimbrillin family protein" evidence="1">
    <location>
        <begin position="23"/>
        <end position="339"/>
    </location>
</feature>
<dbReference type="Pfam" id="PF15415">
    <property type="entry name" value="Mfa_like_2"/>
    <property type="match status" value="1"/>
</dbReference>
<proteinExistence type="predicted"/>
<evidence type="ECO:0008006" key="4">
    <source>
        <dbReference type="Google" id="ProtNLM"/>
    </source>
</evidence>
<dbReference type="Gene3D" id="2.60.40.3730">
    <property type="entry name" value="Fimbrillin-like"/>
    <property type="match status" value="1"/>
</dbReference>
<dbReference type="Proteomes" id="UP000288079">
    <property type="component" value="Unassembled WGS sequence"/>
</dbReference>
<dbReference type="InterPro" id="IPR029231">
    <property type="entry name" value="Mfa-like_2"/>
</dbReference>
<evidence type="ECO:0000256" key="1">
    <source>
        <dbReference type="SAM" id="SignalP"/>
    </source>
</evidence>
<name>A0A401LRQ9_9BACE</name>
<sequence length="339" mass="37306">MKLVYKILFFLILAGVSFTACEQDEVLETTGNGQIAIIPELSGIYATVPGNWSSVRAIDHPYLKDNIINLPEGTTLRLIAQKDNEPPTTKDYVVRTPDGGSQSLYPCEIDNTTGEIIKVSKDPLYLPSGTYTFSAISPAHKYNGEIKISNGESVIANNKHWSQTAPTRIEIKAGDASKVIPLNPLMQLTARMTFTLKGDVENGVSSLSVMQDGIEIDRIREGSITLNNVGDSIAAIITSNYNRIYIKEQDITTQEDKSLRGEICLLPIDNRPTPMTVILNLMVNGVPTQFTYSIVNKILYAGYSYDYTVNVKIKDNITVANWQETSWSTDVGGGTTVTR</sequence>
<dbReference type="RefSeq" id="WP_125040420.1">
    <property type="nucleotide sequence ID" value="NZ_BHWB01000003.1"/>
</dbReference>
<evidence type="ECO:0000313" key="2">
    <source>
        <dbReference type="EMBL" id="GCB34184.1"/>
    </source>
</evidence>
<dbReference type="InterPro" id="IPR043107">
    <property type="entry name" value="Mfa-like_2_C"/>
</dbReference>
<dbReference type="EMBL" id="BHWB01000003">
    <property type="protein sequence ID" value="GCB34184.1"/>
    <property type="molecule type" value="Genomic_DNA"/>
</dbReference>
<dbReference type="OrthoDB" id="1029474at2"/>
<dbReference type="CDD" id="cd13121">
    <property type="entry name" value="BF2867_like_C"/>
    <property type="match status" value="1"/>
</dbReference>